<dbReference type="Pfam" id="PF12760">
    <property type="entry name" value="Zn_ribbon_IS1595"/>
    <property type="match status" value="1"/>
</dbReference>
<feature type="compositionally biased region" description="Basic and acidic residues" evidence="1">
    <location>
        <begin position="217"/>
        <end position="236"/>
    </location>
</feature>
<evidence type="ECO:0000256" key="1">
    <source>
        <dbReference type="SAM" id="MobiDB-lite"/>
    </source>
</evidence>
<accession>A0A5J4PF70</accession>
<feature type="domain" description="ISXO2-like transposase" evidence="3">
    <location>
        <begin position="120"/>
        <end position="228"/>
    </location>
</feature>
<sequence length="236" mass="27242">MNIIKSNENFPDEITCILQFKEQKDRMGVICPKCGCKEHYRLQNKLRYECKHCHYRQSLRWRTVMENSKLPFLYRYIAIHLLTSAKKSFSAAELKRQLGHKRYQPVWEMCCKLRDDIYSLSGQVELDNAFIATLIPDDQKGEALKRGAGSQNKSKVAVMTESSFVENPKLVKPPKAVNHIKMKTVCDLKADTTTNMVKENVDSQAELTTDASTSYQKLKEHVKKQDAKVVKQRDLP</sequence>
<name>A0A5J4PF70_9ZZZZ</name>
<organism evidence="4">
    <name type="scientific">termite gut metagenome</name>
    <dbReference type="NCBI Taxonomy" id="433724"/>
    <lineage>
        <taxon>unclassified sequences</taxon>
        <taxon>metagenomes</taxon>
        <taxon>organismal metagenomes</taxon>
    </lineage>
</organism>
<proteinExistence type="predicted"/>
<feature type="region of interest" description="Disordered" evidence="1">
    <location>
        <begin position="216"/>
        <end position="236"/>
    </location>
</feature>
<dbReference type="EMBL" id="SNRY01008715">
    <property type="protein sequence ID" value="KAA6308085.1"/>
    <property type="molecule type" value="Genomic_DNA"/>
</dbReference>
<protein>
    <recommendedName>
        <fullName evidence="5">ISXO2-like transposase domain-containing protein</fullName>
    </recommendedName>
</protein>
<dbReference type="Pfam" id="PF12762">
    <property type="entry name" value="DDE_Tnp_IS1595"/>
    <property type="match status" value="1"/>
</dbReference>
<evidence type="ECO:0000259" key="3">
    <source>
        <dbReference type="Pfam" id="PF12762"/>
    </source>
</evidence>
<dbReference type="NCBIfam" id="NF033547">
    <property type="entry name" value="transpos_IS1595"/>
    <property type="match status" value="1"/>
</dbReference>
<feature type="domain" description="Transposase zinc-ribbon" evidence="2">
    <location>
        <begin position="28"/>
        <end position="55"/>
    </location>
</feature>
<dbReference type="InterPro" id="IPR024445">
    <property type="entry name" value="Tnp_ISXO2-like"/>
</dbReference>
<gene>
    <name evidence="4" type="ORF">EZS27_040239</name>
</gene>
<dbReference type="AlphaFoldDB" id="A0A5J4PF70"/>
<dbReference type="InterPro" id="IPR024442">
    <property type="entry name" value="Transposase_Zn_ribbon"/>
</dbReference>
<comment type="caution">
    <text evidence="4">The sequence shown here is derived from an EMBL/GenBank/DDBJ whole genome shotgun (WGS) entry which is preliminary data.</text>
</comment>
<reference evidence="4" key="1">
    <citation type="submission" date="2019-03" db="EMBL/GenBank/DDBJ databases">
        <title>Single cell metagenomics reveals metabolic interactions within the superorganism composed of flagellate Streblomastix strix and complex community of Bacteroidetes bacteria on its surface.</title>
        <authorList>
            <person name="Treitli S.C."/>
            <person name="Kolisko M."/>
            <person name="Husnik F."/>
            <person name="Keeling P."/>
            <person name="Hampl V."/>
        </authorList>
    </citation>
    <scope>NUCLEOTIDE SEQUENCE</scope>
    <source>
        <strain evidence="4">STM</strain>
    </source>
</reference>
<evidence type="ECO:0000313" key="4">
    <source>
        <dbReference type="EMBL" id="KAA6308085.1"/>
    </source>
</evidence>
<evidence type="ECO:0000259" key="2">
    <source>
        <dbReference type="Pfam" id="PF12760"/>
    </source>
</evidence>
<evidence type="ECO:0008006" key="5">
    <source>
        <dbReference type="Google" id="ProtNLM"/>
    </source>
</evidence>
<feature type="non-terminal residue" evidence="4">
    <location>
        <position position="236"/>
    </location>
</feature>